<dbReference type="PANTHER" id="PTHR39398">
    <property type="entry name" value="YALI0F14311P"/>
    <property type="match status" value="1"/>
</dbReference>
<feature type="compositionally biased region" description="Basic and acidic residues" evidence="1">
    <location>
        <begin position="169"/>
        <end position="182"/>
    </location>
</feature>
<dbReference type="InParanoid" id="A0A0S2M6A0"/>
<feature type="compositionally biased region" description="Polar residues" evidence="1">
    <location>
        <begin position="142"/>
        <end position="156"/>
    </location>
</feature>
<dbReference type="OrthoDB" id="2100128at2759"/>
<dbReference type="AlphaFoldDB" id="A0A0S2M6A0"/>
<dbReference type="RefSeq" id="XP_024514624.1">
    <property type="nucleotide sequence ID" value="XM_024658710.1"/>
</dbReference>
<evidence type="ECO:0000256" key="1">
    <source>
        <dbReference type="SAM" id="MobiDB-lite"/>
    </source>
</evidence>
<feature type="compositionally biased region" description="Low complexity" evidence="1">
    <location>
        <begin position="99"/>
        <end position="110"/>
    </location>
</feature>
<gene>
    <name evidence="2" type="ordered locus">CNH00875</name>
</gene>
<feature type="compositionally biased region" description="Low complexity" evidence="1">
    <location>
        <begin position="183"/>
        <end position="205"/>
    </location>
</feature>
<accession>A0A0S2M6A0</accession>
<dbReference type="GeneID" id="36392981"/>
<feature type="compositionally biased region" description="Polar residues" evidence="1">
    <location>
        <begin position="60"/>
        <end position="89"/>
    </location>
</feature>
<dbReference type="EMBL" id="AE017348">
    <property type="protein sequence ID" value="ALO69545.1"/>
    <property type="molecule type" value="Genomic_DNA"/>
</dbReference>
<evidence type="ECO:0000313" key="3">
    <source>
        <dbReference type="Proteomes" id="UP000002149"/>
    </source>
</evidence>
<feature type="compositionally biased region" description="Polar residues" evidence="1">
    <location>
        <begin position="35"/>
        <end position="45"/>
    </location>
</feature>
<organism evidence="2 3">
    <name type="scientific">Cryptococcus deneoformans (strain JEC21 / ATCC MYA-565)</name>
    <name type="common">Cryptococcus neoformans var. neoformans serotype D</name>
    <dbReference type="NCBI Taxonomy" id="214684"/>
    <lineage>
        <taxon>Eukaryota</taxon>
        <taxon>Fungi</taxon>
        <taxon>Dikarya</taxon>
        <taxon>Basidiomycota</taxon>
        <taxon>Agaricomycotina</taxon>
        <taxon>Tremellomycetes</taxon>
        <taxon>Tremellales</taxon>
        <taxon>Cryptococcaceae</taxon>
        <taxon>Cryptococcus</taxon>
        <taxon>Cryptococcus neoformans species complex</taxon>
    </lineage>
</organism>
<proteinExistence type="predicted"/>
<dbReference type="KEGG" id="cne:CNH00875"/>
<dbReference type="Proteomes" id="UP000002149">
    <property type="component" value="Chromosome 8"/>
</dbReference>
<reference evidence="2 3" key="1">
    <citation type="journal article" date="2005" name="Science">
        <title>The genome of the basidiomycetous yeast and human pathogen Cryptococcus neoformans.</title>
        <authorList>
            <person name="Loftus B.J."/>
            <person name="Fung E."/>
            <person name="Roncaglia P."/>
            <person name="Rowley D."/>
            <person name="Amedeo P."/>
            <person name="Bruno D."/>
            <person name="Vamathevan J."/>
            <person name="Miranda M."/>
            <person name="Anderson I.J."/>
            <person name="Fraser J.A."/>
            <person name="Allen J.E."/>
            <person name="Bosdet I.E."/>
            <person name="Brent M.R."/>
            <person name="Chiu R."/>
            <person name="Doering T.L."/>
            <person name="Donlin M.J."/>
            <person name="D'Souza C.A."/>
            <person name="Fox D.S."/>
            <person name="Grinberg V."/>
            <person name="Fu J."/>
            <person name="Fukushima M."/>
            <person name="Haas B.J."/>
            <person name="Huang J.C."/>
            <person name="Janbon G."/>
            <person name="Jones S.J."/>
            <person name="Koo H.L."/>
            <person name="Krzywinski M.I."/>
            <person name="Kwon-Chung J.K."/>
            <person name="Lengeler K.B."/>
            <person name="Maiti R."/>
            <person name="Marra M.A."/>
            <person name="Marra R.E."/>
            <person name="Mathewson C.A."/>
            <person name="Mitchell T.G."/>
            <person name="Pertea M."/>
            <person name="Riggs F.R."/>
            <person name="Salzberg S.L."/>
            <person name="Schein J.E."/>
            <person name="Shvartsbeyn A."/>
            <person name="Shin H."/>
            <person name="Shumway M."/>
            <person name="Specht C.A."/>
            <person name="Suh B.B."/>
            <person name="Tenney A."/>
            <person name="Utterback T.R."/>
            <person name="Wickes B.L."/>
            <person name="Wortman J.R."/>
            <person name="Wye N.H."/>
            <person name="Kronstad J.W."/>
            <person name="Lodge J.K."/>
            <person name="Heitman J."/>
            <person name="Davis R.W."/>
            <person name="Fraser C.M."/>
            <person name="Hyman R.W."/>
        </authorList>
    </citation>
    <scope>NUCLEOTIDE SEQUENCE [LARGE SCALE GENOMIC DNA]</scope>
    <source>
        <strain evidence="3">JEC21 / ATCC MYA-565</strain>
    </source>
</reference>
<dbReference type="Gene3D" id="1.25.40.990">
    <property type="match status" value="1"/>
</dbReference>
<dbReference type="PANTHER" id="PTHR39398:SF1">
    <property type="entry name" value="CSN8_PSMD8_EIF3K DOMAIN-CONTAINING PROTEIN"/>
    <property type="match status" value="1"/>
</dbReference>
<keyword evidence="3" id="KW-1185">Reference proteome</keyword>
<evidence type="ECO:0000313" key="2">
    <source>
        <dbReference type="EMBL" id="ALO69545.1"/>
    </source>
</evidence>
<name>A0A0S2M6A0_CRYD1</name>
<sequence length="584" mass="64431">MDRRRVTKPTYQPPHLRRPQIPSGVANKQGGWPSTHGNPYANGSVSDAGVEVDSTYGGCPSTSTNPPRVRGASNTRFPTQTEASFTRNISRPGEGGGRPPRAGAGLAAPGVSDLSSPVGPSRSEQRMSRPSMSRGSEPIPGSSKTSLIPSQSTSRSAICARPPSTPQILHDRYTSRPSRRDWSAPSPSAPFIPSSSTTASVPAPSRTFLQQRDRSALESSADDIKPMRSRKEEKWTGNDKEGVMEMEMMQSVSRSGGDGAEGDALKNWRTQEKYRQYIAEKVESHYRKYGTPLHTLPILPAGSAIGKDERKENRKGKELARAGEELESFGSLVLLFRKLREGVVASGRIDSFAIEVFESSARFAILSNNRPQLLSALSGLVPGLYKAYDATKIRSGEDSLSDRISKLDLEDRGLRDNRVEFTSLLLLYHLVTSGQIAFNELWLELTAPVKRQLRGKFEKNERVTPQEDTSFLRMEELSFAKVASTALSSNAFNPLVFFSLVSPASNAWSSRGSPYEKIILSWAIPQVREEGWKRLVKCYMSVDIPWIASILGQSARNEEETVVMENWVQEKGKKVEQGRVSLRN</sequence>
<dbReference type="VEuPathDB" id="FungiDB:CNH00875"/>
<dbReference type="STRING" id="214684.A0A0S2M6A0"/>
<feature type="compositionally biased region" description="Basic and acidic residues" evidence="1">
    <location>
        <begin position="211"/>
        <end position="237"/>
    </location>
</feature>
<feature type="region of interest" description="Disordered" evidence="1">
    <location>
        <begin position="1"/>
        <end position="237"/>
    </location>
</feature>
<protein>
    <submittedName>
        <fullName evidence="2">Uncharacterized protein</fullName>
    </submittedName>
</protein>
<dbReference type="PaxDb" id="214684-A0A0S2M6A0"/>